<proteinExistence type="inferred from homology"/>
<protein>
    <submittedName>
        <fullName evidence="7">Pancreatic lipase-related protein 2</fullName>
    </submittedName>
</protein>
<dbReference type="OrthoDB" id="199913at2759"/>
<comment type="subcellular location">
    <subcellularLocation>
        <location evidence="1">Secreted</location>
    </subcellularLocation>
</comment>
<dbReference type="FunFam" id="3.40.50.1820:FF:000076">
    <property type="entry name" value="phospholipase A1"/>
    <property type="match status" value="1"/>
</dbReference>
<evidence type="ECO:0000256" key="3">
    <source>
        <dbReference type="ARBA" id="ARBA00022525"/>
    </source>
</evidence>
<keyword evidence="3" id="KW-0964">Secreted</keyword>
<name>A0A034WDG9_BACDO</name>
<dbReference type="Pfam" id="PF00151">
    <property type="entry name" value="Lipase"/>
    <property type="match status" value="1"/>
</dbReference>
<evidence type="ECO:0000256" key="4">
    <source>
        <dbReference type="RuleBase" id="RU004262"/>
    </source>
</evidence>
<dbReference type="CDD" id="cd00707">
    <property type="entry name" value="Pancreat_lipase_like"/>
    <property type="match status" value="1"/>
</dbReference>
<keyword evidence="5" id="KW-0732">Signal</keyword>
<dbReference type="GO" id="GO:0017171">
    <property type="term" value="F:serine hydrolase activity"/>
    <property type="evidence" value="ECO:0007669"/>
    <property type="project" value="TreeGrafter"/>
</dbReference>
<feature type="non-terminal residue" evidence="7">
    <location>
        <position position="1"/>
    </location>
</feature>
<dbReference type="InterPro" id="IPR000734">
    <property type="entry name" value="TAG_lipase"/>
</dbReference>
<sequence length="344" mass="37060">KLRRANMKGLLVLVLAVAAVSAIPINEDRQSGEGGWYVPQLDGSLEWMTTEEAEAMRQAPSGRAAAVVYFHLYTNENPTTPDTIISGDAASLAASHFNKANPTKFIIHGWQSDSDSDLNPLIRDAYLASGKYNVFSVDWSDKAQTLNYAASVLRVPGVGKQVATFIDFLNQEGGLSFDQVHVIGHSLGAHVSGIAGKNVRYGRIQQITGLDPALPMFSYESPADRLNQNDAYYVESIQTCGGLLGFLKPIGKSAFYPNGGKSQPGCGLDLVGSCAHSRSWIYYAEAIQSNNFPSMKCGDYESAVGKSCGQTYSSVRMAAPTNYVNADGEFYVPVNKKAPFGMGL</sequence>
<evidence type="ECO:0000313" key="7">
    <source>
        <dbReference type="EMBL" id="JAC52382.1"/>
    </source>
</evidence>
<evidence type="ECO:0000256" key="1">
    <source>
        <dbReference type="ARBA" id="ARBA00004613"/>
    </source>
</evidence>
<comment type="similarity">
    <text evidence="2 4">Belongs to the AB hydrolase superfamily. Lipase family.</text>
</comment>
<feature type="signal peptide" evidence="5">
    <location>
        <begin position="1"/>
        <end position="22"/>
    </location>
</feature>
<dbReference type="PRINTS" id="PR00825">
    <property type="entry name" value="DOLALLERGEN"/>
</dbReference>
<dbReference type="InterPro" id="IPR002334">
    <property type="entry name" value="Allerg_PlipaseA1"/>
</dbReference>
<gene>
    <name evidence="7" type="primary">LIPR2</name>
</gene>
<dbReference type="GO" id="GO:0016042">
    <property type="term" value="P:lipid catabolic process"/>
    <property type="evidence" value="ECO:0007669"/>
    <property type="project" value="TreeGrafter"/>
</dbReference>
<reference evidence="7" key="1">
    <citation type="journal article" date="2014" name="BMC Genomics">
        <title>Characterizing the developmental transcriptome of the oriental fruit fly, Bactrocera dorsalis (Diptera: Tephritidae) through comparative genomic analysis with Drosophila melanogaster utilizing modENCODE datasets.</title>
        <authorList>
            <person name="Geib S.M."/>
            <person name="Calla B."/>
            <person name="Hall B."/>
            <person name="Hou S."/>
            <person name="Manoukis N.C."/>
        </authorList>
    </citation>
    <scope>NUCLEOTIDE SEQUENCE</scope>
    <source>
        <strain evidence="7">Punador</strain>
    </source>
</reference>
<feature type="domain" description="Lipase" evidence="6">
    <location>
        <begin position="47"/>
        <end position="308"/>
    </location>
</feature>
<dbReference type="PANTHER" id="PTHR11610">
    <property type="entry name" value="LIPASE"/>
    <property type="match status" value="1"/>
</dbReference>
<feature type="chain" id="PRO_5001557594" evidence="5">
    <location>
        <begin position="23"/>
        <end position="344"/>
    </location>
</feature>
<dbReference type="EMBL" id="GAKP01006570">
    <property type="protein sequence ID" value="JAC52382.1"/>
    <property type="molecule type" value="Transcribed_RNA"/>
</dbReference>
<dbReference type="AlphaFoldDB" id="A0A034WDG9"/>
<dbReference type="GO" id="GO:0005615">
    <property type="term" value="C:extracellular space"/>
    <property type="evidence" value="ECO:0007669"/>
    <property type="project" value="TreeGrafter"/>
</dbReference>
<dbReference type="InterPro" id="IPR033906">
    <property type="entry name" value="Lipase_N"/>
</dbReference>
<organism evidence="7">
    <name type="scientific">Bactrocera dorsalis</name>
    <name type="common">Oriental fruit fly</name>
    <name type="synonym">Dacus dorsalis</name>
    <dbReference type="NCBI Taxonomy" id="27457"/>
    <lineage>
        <taxon>Eukaryota</taxon>
        <taxon>Metazoa</taxon>
        <taxon>Ecdysozoa</taxon>
        <taxon>Arthropoda</taxon>
        <taxon>Hexapoda</taxon>
        <taxon>Insecta</taxon>
        <taxon>Pterygota</taxon>
        <taxon>Neoptera</taxon>
        <taxon>Endopterygota</taxon>
        <taxon>Diptera</taxon>
        <taxon>Brachycera</taxon>
        <taxon>Muscomorpha</taxon>
        <taxon>Tephritoidea</taxon>
        <taxon>Tephritidae</taxon>
        <taxon>Bactrocera</taxon>
        <taxon>Bactrocera</taxon>
    </lineage>
</organism>
<dbReference type="PANTHER" id="PTHR11610:SF150">
    <property type="entry name" value="FI01825P-RELATED"/>
    <property type="match status" value="1"/>
</dbReference>
<accession>A0A034WDG9</accession>
<dbReference type="InterPro" id="IPR029058">
    <property type="entry name" value="AB_hydrolase_fold"/>
</dbReference>
<dbReference type="SUPFAM" id="SSF53474">
    <property type="entry name" value="alpha/beta-Hydrolases"/>
    <property type="match status" value="1"/>
</dbReference>
<evidence type="ECO:0000259" key="6">
    <source>
        <dbReference type="Pfam" id="PF00151"/>
    </source>
</evidence>
<dbReference type="PRINTS" id="PR00821">
    <property type="entry name" value="TAGLIPASE"/>
</dbReference>
<evidence type="ECO:0000256" key="5">
    <source>
        <dbReference type="SAM" id="SignalP"/>
    </source>
</evidence>
<dbReference type="InterPro" id="IPR013818">
    <property type="entry name" value="Lipase"/>
</dbReference>
<dbReference type="Gene3D" id="3.40.50.1820">
    <property type="entry name" value="alpha/beta hydrolase"/>
    <property type="match status" value="1"/>
</dbReference>
<dbReference type="GO" id="GO:0016298">
    <property type="term" value="F:lipase activity"/>
    <property type="evidence" value="ECO:0007669"/>
    <property type="project" value="InterPro"/>
</dbReference>
<evidence type="ECO:0000256" key="2">
    <source>
        <dbReference type="ARBA" id="ARBA00010701"/>
    </source>
</evidence>